<organism evidence="1 2">
    <name type="scientific">Heyndrickxia coagulans</name>
    <name type="common">Weizmannia coagulans</name>
    <dbReference type="NCBI Taxonomy" id="1398"/>
    <lineage>
        <taxon>Bacteria</taxon>
        <taxon>Bacillati</taxon>
        <taxon>Bacillota</taxon>
        <taxon>Bacilli</taxon>
        <taxon>Bacillales</taxon>
        <taxon>Bacillaceae</taxon>
        <taxon>Heyndrickxia</taxon>
    </lineage>
</organism>
<evidence type="ECO:0000313" key="1">
    <source>
        <dbReference type="EMBL" id="KYC67521.1"/>
    </source>
</evidence>
<dbReference type="RefSeq" id="WP_017552793.1">
    <property type="nucleotide sequence ID" value="NZ_CP104390.1"/>
</dbReference>
<protein>
    <submittedName>
        <fullName evidence="1">Uncharacterized protein</fullName>
    </submittedName>
</protein>
<sequence>MKIAFLTGIAALVLYAFIAGIDFYMTRDFMGSVHHPIGILDTFYGVEKGVLLICIMVLIFKIAIEVLKQKGRTQK</sequence>
<evidence type="ECO:0000313" key="2">
    <source>
        <dbReference type="Proteomes" id="UP000075304"/>
    </source>
</evidence>
<reference evidence="1 2" key="1">
    <citation type="submission" date="2016-01" db="EMBL/GenBank/DDBJ databases">
        <title>Genome Sequences of Twelve Sporeforming Bacillus Species Isolated from Foods.</title>
        <authorList>
            <person name="Berendsen E.M."/>
            <person name="Wells-Bennik M.H."/>
            <person name="Krawcyk A.O."/>
            <person name="De Jong A."/>
            <person name="Holsappel S."/>
            <person name="Eijlander R.T."/>
            <person name="Kuipers O.P."/>
        </authorList>
    </citation>
    <scope>NUCLEOTIDE SEQUENCE [LARGE SCALE GENOMIC DNA]</scope>
    <source>
        <strain evidence="1 2">B4099</strain>
    </source>
</reference>
<dbReference type="PATRIC" id="fig|1398.25.peg.3555"/>
<comment type="caution">
    <text evidence="1">The sequence shown here is derived from an EMBL/GenBank/DDBJ whole genome shotgun (WGS) entry which is preliminary data.</text>
</comment>
<gene>
    <name evidence="1" type="ORF">B4099_2399</name>
</gene>
<dbReference type="EMBL" id="LQYI01000070">
    <property type="protein sequence ID" value="KYC67521.1"/>
    <property type="molecule type" value="Genomic_DNA"/>
</dbReference>
<accession>A0A150KDE0</accession>
<proteinExistence type="predicted"/>
<name>A0A150KDE0_HEYCO</name>
<dbReference type="Proteomes" id="UP000075304">
    <property type="component" value="Unassembled WGS sequence"/>
</dbReference>
<dbReference type="AlphaFoldDB" id="A0A150KDE0"/>